<evidence type="ECO:0000313" key="2">
    <source>
        <dbReference type="Proteomes" id="UP000033636"/>
    </source>
</evidence>
<name>A0ACC6V3L7_9CREN</name>
<protein>
    <submittedName>
        <fullName evidence="1">Uncharacterized protein</fullName>
    </submittedName>
</protein>
<organism evidence="1 2">
    <name type="scientific">Thermoproteus sp. AZ2</name>
    <dbReference type="NCBI Taxonomy" id="1609232"/>
    <lineage>
        <taxon>Archaea</taxon>
        <taxon>Thermoproteota</taxon>
        <taxon>Thermoprotei</taxon>
        <taxon>Thermoproteales</taxon>
        <taxon>Thermoproteaceae</taxon>
        <taxon>Thermoproteus</taxon>
    </lineage>
</organism>
<dbReference type="Proteomes" id="UP000033636">
    <property type="component" value="Unassembled WGS sequence"/>
</dbReference>
<accession>A0ACC6V3L7</accession>
<evidence type="ECO:0000313" key="1">
    <source>
        <dbReference type="EMBL" id="MFB6491398.1"/>
    </source>
</evidence>
<gene>
    <name evidence="1" type="ORF">TU35_009245</name>
</gene>
<dbReference type="EMBL" id="JZWT02000032">
    <property type="protein sequence ID" value="MFB6491398.1"/>
    <property type="molecule type" value="Genomic_DNA"/>
</dbReference>
<proteinExistence type="predicted"/>
<comment type="caution">
    <text evidence="1">The sequence shown here is derived from an EMBL/GenBank/DDBJ whole genome shotgun (WGS) entry which is preliminary data.</text>
</comment>
<sequence>MSGVDERRVLSELALLMLEELALRGGRIKAKHWRTYRAVSFWAGEGTASTIVKRLAEGGFLRIEGDYVELAKPIKPPRGLKEIEGRALALAKSLYKG</sequence>
<reference evidence="1" key="1">
    <citation type="submission" date="2024-07" db="EMBL/GenBank/DDBJ databases">
        <title>Metagenome and Metagenome-Assembled Genomes of Archaea from a hot spring from the geothermal field of Los Azufres, Mexico.</title>
        <authorList>
            <person name="Marin-Paredes R."/>
            <person name="Martinez-Romero E."/>
            <person name="Servin-Garciduenas L.E."/>
        </authorList>
    </citation>
    <scope>NUCLEOTIDE SEQUENCE</scope>
</reference>